<dbReference type="RefSeq" id="WP_073398112.1">
    <property type="nucleotide sequence ID" value="NZ_FRBX01000008.1"/>
</dbReference>
<dbReference type="Pfam" id="PF24595">
    <property type="entry name" value="DUF7619"/>
    <property type="match status" value="1"/>
</dbReference>
<feature type="signal peptide" evidence="4">
    <location>
        <begin position="1"/>
        <end position="19"/>
    </location>
</feature>
<dbReference type="SUPFAM" id="SSF52058">
    <property type="entry name" value="L domain-like"/>
    <property type="match status" value="2"/>
</dbReference>
<dbReference type="Proteomes" id="UP000198431">
    <property type="component" value="Unassembled WGS sequence"/>
</dbReference>
<feature type="domain" description="DUF7619" evidence="6">
    <location>
        <begin position="640"/>
        <end position="770"/>
    </location>
</feature>
<proteinExistence type="predicted"/>
<dbReference type="Proteomes" id="UP000184216">
    <property type="component" value="Unassembled WGS sequence"/>
</dbReference>
<organism evidence="7 10">
    <name type="scientific">Flavobacterium pectinovorum</name>
    <dbReference type="NCBI Taxonomy" id="29533"/>
    <lineage>
        <taxon>Bacteria</taxon>
        <taxon>Pseudomonadati</taxon>
        <taxon>Bacteroidota</taxon>
        <taxon>Flavobacteriia</taxon>
        <taxon>Flavobacteriales</taxon>
        <taxon>Flavobacteriaceae</taxon>
        <taxon>Flavobacterium</taxon>
    </lineage>
</organism>
<dbReference type="InterPro" id="IPR032675">
    <property type="entry name" value="LRR_dom_sf"/>
</dbReference>
<evidence type="ECO:0000313" key="7">
    <source>
        <dbReference type="EMBL" id="OXA98914.1"/>
    </source>
</evidence>
<dbReference type="InterPro" id="IPR001611">
    <property type="entry name" value="Leu-rich_rpt"/>
</dbReference>
<dbReference type="InterPro" id="IPR026444">
    <property type="entry name" value="Secre_tail"/>
</dbReference>
<protein>
    <submittedName>
        <fullName evidence="8">Conserved repeat domain-containing protein/Por secretion system C-terminal sorting domain-containing protein</fullName>
    </submittedName>
    <submittedName>
        <fullName evidence="7">Internalin</fullName>
    </submittedName>
</protein>
<dbReference type="Gene3D" id="3.80.10.10">
    <property type="entry name" value="Ribonuclease Inhibitor"/>
    <property type="match status" value="2"/>
</dbReference>
<name>A0AB36NUG9_9FLAO</name>
<evidence type="ECO:0000256" key="2">
    <source>
        <dbReference type="ARBA" id="ARBA00022729"/>
    </source>
</evidence>
<dbReference type="NCBIfam" id="TIGR01451">
    <property type="entry name" value="B_ant_repeat"/>
    <property type="match status" value="1"/>
</dbReference>
<evidence type="ECO:0000313" key="8">
    <source>
        <dbReference type="EMBL" id="SHN18049.1"/>
    </source>
</evidence>
<dbReference type="PROSITE" id="PS51450">
    <property type="entry name" value="LRR"/>
    <property type="match status" value="1"/>
</dbReference>
<dbReference type="InterPro" id="IPR055353">
    <property type="entry name" value="DUF7619"/>
</dbReference>
<dbReference type="EMBL" id="MUHB01000035">
    <property type="protein sequence ID" value="OXA98914.1"/>
    <property type="molecule type" value="Genomic_DNA"/>
</dbReference>
<dbReference type="PANTHER" id="PTHR47566">
    <property type="match status" value="1"/>
</dbReference>
<dbReference type="AlphaFoldDB" id="A0AB36NUG9"/>
<gene>
    <name evidence="7" type="ORF">B0A72_23000</name>
    <name evidence="8" type="ORF">SAMN05444387_4491</name>
</gene>
<dbReference type="Pfam" id="PF18962">
    <property type="entry name" value="Por_Secre_tail"/>
    <property type="match status" value="1"/>
</dbReference>
<reference evidence="8 9" key="2">
    <citation type="submission" date="2016-11" db="EMBL/GenBank/DDBJ databases">
        <authorList>
            <person name="Varghese N."/>
            <person name="Submissions S."/>
        </authorList>
    </citation>
    <scope>NUCLEOTIDE SEQUENCE [LARGE SCALE GENOMIC DNA]</scope>
    <source>
        <strain evidence="8 9">DSM 6368</strain>
    </source>
</reference>
<dbReference type="NCBIfam" id="TIGR04183">
    <property type="entry name" value="Por_Secre_tail"/>
    <property type="match status" value="1"/>
</dbReference>
<evidence type="ECO:0000259" key="6">
    <source>
        <dbReference type="Pfam" id="PF24595"/>
    </source>
</evidence>
<accession>A0AB36NUG9</accession>
<dbReference type="EMBL" id="FRBX01000008">
    <property type="protein sequence ID" value="SHN18049.1"/>
    <property type="molecule type" value="Genomic_DNA"/>
</dbReference>
<dbReference type="GO" id="GO:0035591">
    <property type="term" value="F:signaling adaptor activity"/>
    <property type="evidence" value="ECO:0007669"/>
    <property type="project" value="TreeGrafter"/>
</dbReference>
<feature type="chain" id="PRO_5044205018" evidence="4">
    <location>
        <begin position="20"/>
        <end position="863"/>
    </location>
</feature>
<evidence type="ECO:0000256" key="4">
    <source>
        <dbReference type="SAM" id="SignalP"/>
    </source>
</evidence>
<feature type="domain" description="Secretion system C-terminal sorting" evidence="5">
    <location>
        <begin position="791"/>
        <end position="861"/>
    </location>
</feature>
<evidence type="ECO:0000313" key="10">
    <source>
        <dbReference type="Proteomes" id="UP000198431"/>
    </source>
</evidence>
<evidence type="ECO:0000313" key="9">
    <source>
        <dbReference type="Proteomes" id="UP000184216"/>
    </source>
</evidence>
<keyword evidence="3" id="KW-0677">Repeat</keyword>
<evidence type="ECO:0000256" key="1">
    <source>
        <dbReference type="ARBA" id="ARBA00022614"/>
    </source>
</evidence>
<keyword evidence="9" id="KW-1185">Reference proteome</keyword>
<dbReference type="PANTHER" id="PTHR47566:SF1">
    <property type="entry name" value="PROTEIN NUD1"/>
    <property type="match status" value="1"/>
</dbReference>
<sequence length="863" mass="95020">MKKLYFLAFALCFLNSLNAQVINIPDNNLKMKLISLNIDTNSNFQIETSEALNLKFLDISNSNINSLQGLENFTNLEYLNCSNNPIFNSIDFNLLQKLTYLNYSFIQSTTYFNIVNSNLTTLILDGSSNLKEVQCTGNKNLTSLSISGAVNMTDLWCSNNKLASLDLNGLTALKNVQCQGNQLQTLDAGNLINLKSLSCGGNLLSKLNITGSTSLTSVSCQINKLLKLNVSGLINLVNLTCFSNQLMELNVNGLVNLKELYCDGNYIPSLNLDGLVNLEWLNCTDNQLKTLTVNGLINLKGIKCGYNQLASLNLNGLTNLLNLECYHNQLSTLDLSDLNKIEQFSCYQNELTSLFIRNGSNEGKTLDFSQNPNLQYVCADESQLVDVQSLITKYGYSNCNLNSYCSFKPIGTYYTIQGINKFDLNNNGCDGSDLSLPNLKFSLSDGTNNASIIANVNGDYSIYLPVGSHTITPVLENPAYFNISPTDFNVTFPGQISPLEQNFCITANGSHPDLEVSILPITAAIPGFNSSYKIIYKNKGNTTQSGVVNLAFDDAVLDLVTTNPVATQALNNLSWNFSNLKPFESAEIIFTFKVNTPTAVPPVNNGDVLSFKASIVSAFTDDTPLDNNFTLNQTVVGSYDPNDKTCLEGSIITSSLIGEYVHYIIRFENTGTYPAQNIVVKDMIDLNKFDISTLIPTSSTHPFVTKISDGNKVEFIFENINLPFDDATNDGYIAFKIKTKPTLVVGDSFTNDANIYFDYNFPILTNKAISTFKTVSNLGTQDFEFSNYFTLYPNPVKDVLNITATQSIEIQSLAIYDILGQLVIAVPNAKSVSNIDVSKLRTGNYFVKVKSDKGSSSMKFIKQ</sequence>
<dbReference type="InterPro" id="IPR047589">
    <property type="entry name" value="DUF11_rpt"/>
</dbReference>
<reference evidence="7 10" key="1">
    <citation type="submission" date="2016-11" db="EMBL/GenBank/DDBJ databases">
        <title>Whole genomes of Flavobacteriaceae.</title>
        <authorList>
            <person name="Stine C."/>
            <person name="Li C."/>
            <person name="Tadesse D."/>
        </authorList>
    </citation>
    <scope>NUCLEOTIDE SEQUENCE [LARGE SCALE GENOMIC DNA]</scope>
    <source>
        <strain evidence="7 10">ATCC 19366</strain>
    </source>
</reference>
<comment type="caution">
    <text evidence="7">The sequence shown here is derived from an EMBL/GenBank/DDBJ whole genome shotgun (WGS) entry which is preliminary data.</text>
</comment>
<evidence type="ECO:0000256" key="3">
    <source>
        <dbReference type="ARBA" id="ARBA00022737"/>
    </source>
</evidence>
<keyword evidence="1" id="KW-0433">Leucine-rich repeat</keyword>
<dbReference type="InterPro" id="IPR052574">
    <property type="entry name" value="CDIRP"/>
</dbReference>
<evidence type="ECO:0000259" key="5">
    <source>
        <dbReference type="Pfam" id="PF18962"/>
    </source>
</evidence>
<keyword evidence="2 4" id="KW-0732">Signal</keyword>